<organism evidence="4 5">
    <name type="scientific">Glomus cerebriforme</name>
    <dbReference type="NCBI Taxonomy" id="658196"/>
    <lineage>
        <taxon>Eukaryota</taxon>
        <taxon>Fungi</taxon>
        <taxon>Fungi incertae sedis</taxon>
        <taxon>Mucoromycota</taxon>
        <taxon>Glomeromycotina</taxon>
        <taxon>Glomeromycetes</taxon>
        <taxon>Glomerales</taxon>
        <taxon>Glomeraceae</taxon>
        <taxon>Glomus</taxon>
    </lineage>
</organism>
<dbReference type="Gene3D" id="1.10.30.10">
    <property type="entry name" value="High mobility group box domain"/>
    <property type="match status" value="1"/>
</dbReference>
<dbReference type="EMBL" id="QKYT01000003">
    <property type="protein sequence ID" value="RIA99544.1"/>
    <property type="molecule type" value="Genomic_DNA"/>
</dbReference>
<evidence type="ECO:0000313" key="4">
    <source>
        <dbReference type="EMBL" id="RIA99544.1"/>
    </source>
</evidence>
<dbReference type="AlphaFoldDB" id="A0A397TXI5"/>
<dbReference type="GO" id="GO:0005634">
    <property type="term" value="C:nucleus"/>
    <property type="evidence" value="ECO:0007669"/>
    <property type="project" value="UniProtKB-UniRule"/>
</dbReference>
<accession>A0A397TXI5</accession>
<gene>
    <name evidence="4" type="ORF">C1645_747075</name>
</gene>
<feature type="domain" description="HMG box" evidence="3">
    <location>
        <begin position="51"/>
        <end position="119"/>
    </location>
</feature>
<dbReference type="OrthoDB" id="6247875at2759"/>
<sequence>MSFESISFIDSQNNNDAILNLSLHEIRLPFPPPFITVADFINKRETSSRIFRKSPNAFFIYRKAFTNYLTLLNYKLTMIDVSKLVSNYWKNESKEIKDGYAKIAKEIDIELKEKRKHDKKCPVIWKIDKKSKKQKRISRRNLKNNNSTNNSETMFELQKCSVPLNEPNQKILRSCQEMDSHTSLESSPSSISSSEFPGFIQNFVNYDNSCESQSNESEEENYDCQPVYNMNTCDQNLNQIYYPRLNAIDNSPEYNFISYDINNLFVQYNWGMSNPCINDENLACQQGNGFH</sequence>
<comment type="caution">
    <text evidence="4">The sequence shown here is derived from an EMBL/GenBank/DDBJ whole genome shotgun (WGS) entry which is preliminary data.</text>
</comment>
<keyword evidence="1" id="KW-0238">DNA-binding</keyword>
<evidence type="ECO:0000256" key="2">
    <source>
        <dbReference type="SAM" id="MobiDB-lite"/>
    </source>
</evidence>
<proteinExistence type="predicted"/>
<evidence type="ECO:0000259" key="3">
    <source>
        <dbReference type="PROSITE" id="PS50118"/>
    </source>
</evidence>
<dbReference type="PROSITE" id="PS50118">
    <property type="entry name" value="HMG_BOX_2"/>
    <property type="match status" value="1"/>
</dbReference>
<protein>
    <recommendedName>
        <fullName evidence="3">HMG box domain-containing protein</fullName>
    </recommendedName>
</protein>
<feature type="compositionally biased region" description="Basic residues" evidence="2">
    <location>
        <begin position="131"/>
        <end position="142"/>
    </location>
</feature>
<dbReference type="SUPFAM" id="SSF47095">
    <property type="entry name" value="HMG-box"/>
    <property type="match status" value="1"/>
</dbReference>
<dbReference type="GO" id="GO:0003677">
    <property type="term" value="F:DNA binding"/>
    <property type="evidence" value="ECO:0007669"/>
    <property type="project" value="UniProtKB-UniRule"/>
</dbReference>
<keyword evidence="5" id="KW-1185">Reference proteome</keyword>
<keyword evidence="1" id="KW-0539">Nucleus</keyword>
<evidence type="ECO:0000313" key="5">
    <source>
        <dbReference type="Proteomes" id="UP000265703"/>
    </source>
</evidence>
<evidence type="ECO:0000256" key="1">
    <source>
        <dbReference type="PROSITE-ProRule" id="PRU00267"/>
    </source>
</evidence>
<feature type="DNA-binding region" description="HMG box" evidence="1">
    <location>
        <begin position="51"/>
        <end position="119"/>
    </location>
</feature>
<dbReference type="InterPro" id="IPR036910">
    <property type="entry name" value="HMG_box_dom_sf"/>
</dbReference>
<reference evidence="4 5" key="1">
    <citation type="submission" date="2018-06" db="EMBL/GenBank/DDBJ databases">
        <title>Comparative genomics reveals the genomic features of Rhizophagus irregularis, R. cerebriforme, R. diaphanum and Gigaspora rosea, and their symbiotic lifestyle signature.</title>
        <authorList>
            <person name="Morin E."/>
            <person name="San Clemente H."/>
            <person name="Chen E.C.H."/>
            <person name="De La Providencia I."/>
            <person name="Hainaut M."/>
            <person name="Kuo A."/>
            <person name="Kohler A."/>
            <person name="Murat C."/>
            <person name="Tang N."/>
            <person name="Roy S."/>
            <person name="Loubradou J."/>
            <person name="Henrissat B."/>
            <person name="Grigoriev I.V."/>
            <person name="Corradi N."/>
            <person name="Roux C."/>
            <person name="Martin F.M."/>
        </authorList>
    </citation>
    <scope>NUCLEOTIDE SEQUENCE [LARGE SCALE GENOMIC DNA]</scope>
    <source>
        <strain evidence="4 5">DAOM 227022</strain>
    </source>
</reference>
<name>A0A397TXI5_9GLOM</name>
<feature type="region of interest" description="Disordered" evidence="2">
    <location>
        <begin position="131"/>
        <end position="150"/>
    </location>
</feature>
<dbReference type="Proteomes" id="UP000265703">
    <property type="component" value="Unassembled WGS sequence"/>
</dbReference>
<dbReference type="InterPro" id="IPR009071">
    <property type="entry name" value="HMG_box_dom"/>
</dbReference>
<dbReference type="Pfam" id="PF00505">
    <property type="entry name" value="HMG_box"/>
    <property type="match status" value="1"/>
</dbReference>